<dbReference type="InterPro" id="IPR050765">
    <property type="entry name" value="Riboflavin_Biosynth_HTPR"/>
</dbReference>
<evidence type="ECO:0000313" key="6">
    <source>
        <dbReference type="Proteomes" id="UP000050975"/>
    </source>
</evidence>
<gene>
    <name evidence="5" type="ORF">AMJ74_04185</name>
</gene>
<feature type="domain" description="Bacterial bifunctional deaminase-reductase C-terminal" evidence="4">
    <location>
        <begin position="3"/>
        <end position="207"/>
    </location>
</feature>
<proteinExistence type="predicted"/>
<organism evidence="5 6">
    <name type="scientific">candidate division WOR_3 bacterium SM1_77</name>
    <dbReference type="NCBI Taxonomy" id="1703778"/>
    <lineage>
        <taxon>Bacteria</taxon>
        <taxon>Bacteria division WOR-3</taxon>
    </lineage>
</organism>
<accession>A0A0S8JWZ5</accession>
<name>A0A0S8JWZ5_UNCW3</name>
<protein>
    <recommendedName>
        <fullName evidence="4">Bacterial bifunctional deaminase-reductase C-terminal domain-containing protein</fullName>
    </recommendedName>
</protein>
<evidence type="ECO:0000256" key="1">
    <source>
        <dbReference type="ARBA" id="ARBA00005104"/>
    </source>
</evidence>
<comment type="caution">
    <text evidence="5">The sequence shown here is derived from an EMBL/GenBank/DDBJ whole genome shotgun (WGS) entry which is preliminary data.</text>
</comment>
<dbReference type="SUPFAM" id="SSF53597">
    <property type="entry name" value="Dihydrofolate reductase-like"/>
    <property type="match status" value="1"/>
</dbReference>
<dbReference type="AlphaFoldDB" id="A0A0S8JWZ5"/>
<dbReference type="Pfam" id="PF01872">
    <property type="entry name" value="RibD_C"/>
    <property type="match status" value="1"/>
</dbReference>
<evidence type="ECO:0000313" key="5">
    <source>
        <dbReference type="EMBL" id="KPL14018.1"/>
    </source>
</evidence>
<dbReference type="InterPro" id="IPR002734">
    <property type="entry name" value="RibDG_C"/>
</dbReference>
<dbReference type="InterPro" id="IPR024072">
    <property type="entry name" value="DHFR-like_dom_sf"/>
</dbReference>
<comment type="pathway">
    <text evidence="1">Cofactor biosynthesis; riboflavin biosynthesis.</text>
</comment>
<dbReference type="GO" id="GO:0009231">
    <property type="term" value="P:riboflavin biosynthetic process"/>
    <property type="evidence" value="ECO:0007669"/>
    <property type="project" value="InterPro"/>
</dbReference>
<reference evidence="5 6" key="1">
    <citation type="journal article" date="2015" name="Microbiome">
        <title>Genomic resolution of linkages in carbon, nitrogen, and sulfur cycling among widespread estuary sediment bacteria.</title>
        <authorList>
            <person name="Baker B.J."/>
            <person name="Lazar C.S."/>
            <person name="Teske A.P."/>
            <person name="Dick G.J."/>
        </authorList>
    </citation>
    <scope>NUCLEOTIDE SEQUENCE [LARGE SCALE GENOMIC DNA]</scope>
    <source>
        <strain evidence="5">SM1_77</strain>
    </source>
</reference>
<dbReference type="PANTHER" id="PTHR38011:SF7">
    <property type="entry name" value="2,5-DIAMINO-6-RIBOSYLAMINO-4(3H)-PYRIMIDINONE 5'-PHOSPHATE REDUCTASE"/>
    <property type="match status" value="1"/>
</dbReference>
<evidence type="ECO:0000259" key="4">
    <source>
        <dbReference type="Pfam" id="PF01872"/>
    </source>
</evidence>
<dbReference type="Proteomes" id="UP000050975">
    <property type="component" value="Unassembled WGS sequence"/>
</dbReference>
<dbReference type="Gene3D" id="3.40.430.10">
    <property type="entry name" value="Dihydrofolate Reductase, subunit A"/>
    <property type="match status" value="1"/>
</dbReference>
<dbReference type="GO" id="GO:0008703">
    <property type="term" value="F:5-amino-6-(5-phosphoribosylamino)uracil reductase activity"/>
    <property type="evidence" value="ECO:0007669"/>
    <property type="project" value="InterPro"/>
</dbReference>
<keyword evidence="2" id="KW-0521">NADP</keyword>
<evidence type="ECO:0000256" key="3">
    <source>
        <dbReference type="ARBA" id="ARBA00023002"/>
    </source>
</evidence>
<evidence type="ECO:0000256" key="2">
    <source>
        <dbReference type="ARBA" id="ARBA00022857"/>
    </source>
</evidence>
<dbReference type="PANTHER" id="PTHR38011">
    <property type="entry name" value="DIHYDROFOLATE REDUCTASE FAMILY PROTEIN (AFU_ORTHOLOGUE AFUA_8G06820)"/>
    <property type="match status" value="1"/>
</dbReference>
<sequence>MLPRVIIHNSISLDGSLTGFEVNMALHYQIAAKYKPDAHLIGSNTIKVGIELYGSGVPTEERSDFEKQRKSTALPYWVIPDTQGTLKGLLHTFRRFEFCRDVIVLISEKTPKRYIEYLRKRNYDHYIVGKKHVDLRKFLALVTSKYEMKTILTDTGRILSNLLLNQGLVSEISLLVHPVVVGRDAYNIFTDIKRVVDLELLKGERLQEHFYWLTFSVTG</sequence>
<dbReference type="EMBL" id="LJVE01000071">
    <property type="protein sequence ID" value="KPL14018.1"/>
    <property type="molecule type" value="Genomic_DNA"/>
</dbReference>
<keyword evidence="3" id="KW-0560">Oxidoreductase</keyword>